<accession>A0A5J9W384</accession>
<evidence type="ECO:0000256" key="1">
    <source>
        <dbReference type="SAM" id="MobiDB-lite"/>
    </source>
</evidence>
<dbReference type="AlphaFoldDB" id="A0A5J9W384"/>
<feature type="region of interest" description="Disordered" evidence="1">
    <location>
        <begin position="1"/>
        <end position="21"/>
    </location>
</feature>
<evidence type="ECO:0000313" key="3">
    <source>
        <dbReference type="Proteomes" id="UP000324897"/>
    </source>
</evidence>
<evidence type="ECO:0000313" key="2">
    <source>
        <dbReference type="EMBL" id="TVU42375.1"/>
    </source>
</evidence>
<organism evidence="2 3">
    <name type="scientific">Eragrostis curvula</name>
    <name type="common">weeping love grass</name>
    <dbReference type="NCBI Taxonomy" id="38414"/>
    <lineage>
        <taxon>Eukaryota</taxon>
        <taxon>Viridiplantae</taxon>
        <taxon>Streptophyta</taxon>
        <taxon>Embryophyta</taxon>
        <taxon>Tracheophyta</taxon>
        <taxon>Spermatophyta</taxon>
        <taxon>Magnoliopsida</taxon>
        <taxon>Liliopsida</taxon>
        <taxon>Poales</taxon>
        <taxon>Poaceae</taxon>
        <taxon>PACMAD clade</taxon>
        <taxon>Chloridoideae</taxon>
        <taxon>Eragrostideae</taxon>
        <taxon>Eragrostidinae</taxon>
        <taxon>Eragrostis</taxon>
    </lineage>
</organism>
<keyword evidence="3" id="KW-1185">Reference proteome</keyword>
<sequence>MQQPPRCQQPVLPATTSTKKGSHQVPVIPVLLLRQQPMACLGYHKICPGKGWLPVKRTCMMTVSTGCHQYHPQLYIWRTECKMY</sequence>
<name>A0A5J9W384_9POAL</name>
<dbReference type="Proteomes" id="UP000324897">
    <property type="component" value="Unassembled WGS sequence"/>
</dbReference>
<gene>
    <name evidence="2" type="ORF">EJB05_08777</name>
</gene>
<proteinExistence type="predicted"/>
<reference evidence="2 3" key="1">
    <citation type="journal article" date="2019" name="Sci. Rep.">
        <title>A high-quality genome of Eragrostis curvula grass provides insights into Poaceae evolution and supports new strategies to enhance forage quality.</title>
        <authorList>
            <person name="Carballo J."/>
            <person name="Santos B.A.C.M."/>
            <person name="Zappacosta D."/>
            <person name="Garbus I."/>
            <person name="Selva J.P."/>
            <person name="Gallo C.A."/>
            <person name="Diaz A."/>
            <person name="Albertini E."/>
            <person name="Caccamo M."/>
            <person name="Echenique V."/>
        </authorList>
    </citation>
    <scope>NUCLEOTIDE SEQUENCE [LARGE SCALE GENOMIC DNA]</scope>
    <source>
        <strain evidence="3">cv. Victoria</strain>
        <tissue evidence="2">Leaf</tissue>
    </source>
</reference>
<protein>
    <submittedName>
        <fullName evidence="2">Uncharacterized protein</fullName>
    </submittedName>
</protein>
<dbReference type="Gramene" id="TVU42375">
    <property type="protein sequence ID" value="TVU42375"/>
    <property type="gene ID" value="EJB05_08777"/>
</dbReference>
<comment type="caution">
    <text evidence="2">The sequence shown here is derived from an EMBL/GenBank/DDBJ whole genome shotgun (WGS) entry which is preliminary data.</text>
</comment>
<dbReference type="EMBL" id="RWGY01000005">
    <property type="protein sequence ID" value="TVU42375.1"/>
    <property type="molecule type" value="Genomic_DNA"/>
</dbReference>